<evidence type="ECO:0000313" key="2">
    <source>
        <dbReference type="Proteomes" id="UP000740926"/>
    </source>
</evidence>
<dbReference type="AlphaFoldDB" id="A0A9P7CNV4"/>
<accession>A0A9P7CNV4</accession>
<gene>
    <name evidence="1" type="ORF">G6F50_006739</name>
</gene>
<organism evidence="1 2">
    <name type="scientific">Rhizopus delemar</name>
    <dbReference type="NCBI Taxonomy" id="936053"/>
    <lineage>
        <taxon>Eukaryota</taxon>
        <taxon>Fungi</taxon>
        <taxon>Fungi incertae sedis</taxon>
        <taxon>Mucoromycota</taxon>
        <taxon>Mucoromycotina</taxon>
        <taxon>Mucoromycetes</taxon>
        <taxon>Mucorales</taxon>
        <taxon>Mucorineae</taxon>
        <taxon>Rhizopodaceae</taxon>
        <taxon>Rhizopus</taxon>
    </lineage>
</organism>
<dbReference type="Proteomes" id="UP000740926">
    <property type="component" value="Unassembled WGS sequence"/>
</dbReference>
<proteinExistence type="predicted"/>
<evidence type="ECO:0000313" key="1">
    <source>
        <dbReference type="EMBL" id="KAG1569044.1"/>
    </source>
</evidence>
<keyword evidence="2" id="KW-1185">Reference proteome</keyword>
<name>A0A9P7CNV4_9FUNG</name>
<comment type="caution">
    <text evidence="1">The sequence shown here is derived from an EMBL/GenBank/DDBJ whole genome shotgun (WGS) entry which is preliminary data.</text>
</comment>
<reference evidence="1 2" key="1">
    <citation type="journal article" date="2020" name="Microb. Genom.">
        <title>Genetic diversity of clinical and environmental Mucorales isolates obtained from an investigation of mucormycosis cases among solid organ transplant recipients.</title>
        <authorList>
            <person name="Nguyen M.H."/>
            <person name="Kaul D."/>
            <person name="Muto C."/>
            <person name="Cheng S.J."/>
            <person name="Richter R.A."/>
            <person name="Bruno V.M."/>
            <person name="Liu G."/>
            <person name="Beyhan S."/>
            <person name="Sundermann A.J."/>
            <person name="Mounaud S."/>
            <person name="Pasculle A.W."/>
            <person name="Nierman W.C."/>
            <person name="Driscoll E."/>
            <person name="Cumbie R."/>
            <person name="Clancy C.J."/>
            <person name="Dupont C.L."/>
        </authorList>
    </citation>
    <scope>NUCLEOTIDE SEQUENCE [LARGE SCALE GENOMIC DNA]</scope>
    <source>
        <strain evidence="1 2">GL24</strain>
    </source>
</reference>
<protein>
    <submittedName>
        <fullName evidence="1">Uncharacterized protein</fullName>
    </submittedName>
</protein>
<dbReference type="EMBL" id="JAANIU010001009">
    <property type="protein sequence ID" value="KAG1569044.1"/>
    <property type="molecule type" value="Genomic_DNA"/>
</dbReference>
<sequence>MIPFVFTLSHIDSQTQRYGERTSQQPMIMKVPNNVPMVIYPRVVRDRNRALGNSIATCCFYSCLHRPILESIIGFADRPHDCPSSF</sequence>